<keyword evidence="1" id="KW-0472">Membrane</keyword>
<dbReference type="EMBL" id="AVNC01000014">
    <property type="protein sequence ID" value="EQK44078.1"/>
    <property type="molecule type" value="Genomic_DNA"/>
</dbReference>
<keyword evidence="1" id="KW-0812">Transmembrane</keyword>
<protein>
    <recommendedName>
        <fullName evidence="4">LemA family protein</fullName>
    </recommendedName>
</protein>
<evidence type="ECO:0008006" key="4">
    <source>
        <dbReference type="Google" id="ProtNLM"/>
    </source>
</evidence>
<gene>
    <name evidence="2" type="ORF">C672_0606</name>
</gene>
<organism evidence="2 3">
    <name type="scientific">Paraclostridium bifermentans ATCC 638 = DSM 14991</name>
    <dbReference type="NCBI Taxonomy" id="1233171"/>
    <lineage>
        <taxon>Bacteria</taxon>
        <taxon>Bacillati</taxon>
        <taxon>Bacillota</taxon>
        <taxon>Clostridia</taxon>
        <taxon>Peptostreptococcales</taxon>
        <taxon>Peptostreptococcaceae</taxon>
        <taxon>Paraclostridium</taxon>
    </lineage>
</organism>
<dbReference type="Proteomes" id="UP000015688">
    <property type="component" value="Unassembled WGS sequence"/>
</dbReference>
<reference evidence="2 3" key="1">
    <citation type="submission" date="2013-06" db="EMBL/GenBank/DDBJ databases">
        <authorList>
            <person name="Walk S."/>
            <person name="Aronoff D."/>
            <person name="Young V.Y."/>
            <person name="Marsh J."/>
            <person name="Harrison L."/>
            <person name="Daugherty S.C."/>
            <person name="Shefchek K.A."/>
            <person name="Hine E.E."/>
            <person name="Tallon L.J."/>
            <person name="Sadzewicz L.K."/>
            <person name="Rasko D.A."/>
        </authorList>
    </citation>
    <scope>NUCLEOTIDE SEQUENCE [LARGE SCALE GENOMIC DNA]</scope>
    <source>
        <strain evidence="2 3">ATCC 638</strain>
    </source>
</reference>
<proteinExistence type="predicted"/>
<dbReference type="AlphaFoldDB" id="T4VRF5"/>
<feature type="transmembrane region" description="Helical" evidence="1">
    <location>
        <begin position="12"/>
        <end position="29"/>
    </location>
</feature>
<dbReference type="InterPro" id="IPR023353">
    <property type="entry name" value="LemA-like_dom_sf"/>
</dbReference>
<keyword evidence="1" id="KW-1133">Transmembrane helix</keyword>
<evidence type="ECO:0000313" key="3">
    <source>
        <dbReference type="Proteomes" id="UP000015688"/>
    </source>
</evidence>
<sequence>MRLNFKNKKVQLIIGVGVAIFIAGNLMWGKINNNLNDMVDAGSFIIGMHDINKDRKSLIMEAEKNMTEYKNLQIQTQAIIEELNEIEKLERKELDKDGSKYEDANLVNKTITIYNQLDQNIENLISLYETDEYAKKDRSLAISMDSIIENEYSIDKQSKDFNKIYRVKYNNAINSFPIKLIAEKKGWVNINELKIN</sequence>
<comment type="caution">
    <text evidence="2">The sequence shown here is derived from an EMBL/GenBank/DDBJ whole genome shotgun (WGS) entry which is preliminary data.</text>
</comment>
<name>T4VRF5_PARBF</name>
<evidence type="ECO:0000313" key="2">
    <source>
        <dbReference type="EMBL" id="EQK44078.1"/>
    </source>
</evidence>
<dbReference type="RefSeq" id="WP_021431894.1">
    <property type="nucleotide sequence ID" value="NZ_AVNC01000014.1"/>
</dbReference>
<dbReference type="GeneID" id="67474392"/>
<accession>T4VRF5</accession>
<dbReference type="PATRIC" id="fig|1233171.3.peg.509"/>
<evidence type="ECO:0000256" key="1">
    <source>
        <dbReference type="SAM" id="Phobius"/>
    </source>
</evidence>
<dbReference type="SUPFAM" id="SSF140478">
    <property type="entry name" value="LemA-like"/>
    <property type="match status" value="1"/>
</dbReference>